<dbReference type="SUPFAM" id="SSF53335">
    <property type="entry name" value="S-adenosyl-L-methionine-dependent methyltransferases"/>
    <property type="match status" value="1"/>
</dbReference>
<dbReference type="InterPro" id="IPR055135">
    <property type="entry name" value="PRMT_dom"/>
</dbReference>
<dbReference type="EMBL" id="CAJNDS010002539">
    <property type="protein sequence ID" value="CAE7517675.1"/>
    <property type="molecule type" value="Genomic_DNA"/>
</dbReference>
<dbReference type="InterPro" id="IPR029063">
    <property type="entry name" value="SAM-dependent_MTases_sf"/>
</dbReference>
<keyword evidence="4" id="KW-1185">Reference proteome</keyword>
<name>A0A812TA76_9DINO</name>
<dbReference type="Gene3D" id="2.70.160.11">
    <property type="entry name" value="Hnrnp arginine n-methyltransferase1"/>
    <property type="match status" value="1"/>
</dbReference>
<sequence>MDACKRLLKPGGRLVPCSATVYGQLVHCPTLRHGFGATYASSTFNLQGLGHKLREGFLCQFLEGLDHAILSEPQELLEICFDDPAKMRQQLDACDVASVSMQAACAGTVHAVVVWWDLLLDKSGRHRVSSRPGRSENHWPQVLWPVWANAHKEAELGRHVSAGDVLQVDIKMFEDRIECRPRSPQLQLQAVQDSDSCELPASNLSAEDLRWLNDRSFWDGVQKQSASLLPERCREPCILDMSSLVLPAALTVVTRSLPEGIRPKAYVSSCLAAAEAEAFLAVNGLRSKGRFCQCSSANNLVELLGNSALVGAGDLILVISDAVRRSGELRPDVLAQVEAAHRHCTAAGKELSVLPNSLSLSLALVESMPLSRSSRVQQGSTDDWHVDVRSLNALSPTTFEAFSEARLDAKPLTCAHQIIRLQLSSPSFPSQMKDLAAGKKFRLGPVLVDGTIHGVLCNWSCPHPESCPNQHLPDKGDELLEVGKAGTVWPETLPRHIKKGDHVVVEIRTFAAHGILVTPLEVQRGDRERRQPQQ</sequence>
<accession>A0A812TA76</accession>
<evidence type="ECO:0000259" key="2">
    <source>
        <dbReference type="Pfam" id="PF22528"/>
    </source>
</evidence>
<evidence type="ECO:0000313" key="3">
    <source>
        <dbReference type="EMBL" id="CAE7517675.1"/>
    </source>
</evidence>
<dbReference type="OrthoDB" id="412876at2759"/>
<feature type="domain" description="Protein arginine N-methyltransferase" evidence="2">
    <location>
        <begin position="66"/>
        <end position="183"/>
    </location>
</feature>
<reference evidence="3" key="1">
    <citation type="submission" date="2021-02" db="EMBL/GenBank/DDBJ databases">
        <authorList>
            <person name="Dougan E. K."/>
            <person name="Rhodes N."/>
            <person name="Thang M."/>
            <person name="Chan C."/>
        </authorList>
    </citation>
    <scope>NUCLEOTIDE SEQUENCE</scope>
</reference>
<gene>
    <name evidence="3" type="primary">prmt9</name>
    <name evidence="3" type="ORF">SNAT2548_LOCUS28975</name>
</gene>
<proteinExistence type="predicted"/>
<dbReference type="AlphaFoldDB" id="A0A812TA76"/>
<dbReference type="Pfam" id="PF22528">
    <property type="entry name" value="PRMT_C"/>
    <property type="match status" value="1"/>
</dbReference>
<organism evidence="3 4">
    <name type="scientific">Symbiodinium natans</name>
    <dbReference type="NCBI Taxonomy" id="878477"/>
    <lineage>
        <taxon>Eukaryota</taxon>
        <taxon>Sar</taxon>
        <taxon>Alveolata</taxon>
        <taxon>Dinophyceae</taxon>
        <taxon>Suessiales</taxon>
        <taxon>Symbiodiniaceae</taxon>
        <taxon>Symbiodinium</taxon>
    </lineage>
</organism>
<evidence type="ECO:0000256" key="1">
    <source>
        <dbReference type="ARBA" id="ARBA00022691"/>
    </source>
</evidence>
<comment type="caution">
    <text evidence="3">The sequence shown here is derived from an EMBL/GenBank/DDBJ whole genome shotgun (WGS) entry which is preliminary data.</text>
</comment>
<keyword evidence="1" id="KW-0949">S-adenosyl-L-methionine</keyword>
<evidence type="ECO:0000313" key="4">
    <source>
        <dbReference type="Proteomes" id="UP000604046"/>
    </source>
</evidence>
<protein>
    <submittedName>
        <fullName evidence="3">Prmt9 protein</fullName>
    </submittedName>
</protein>
<dbReference type="Proteomes" id="UP000604046">
    <property type="component" value="Unassembled WGS sequence"/>
</dbReference>